<dbReference type="AlphaFoldDB" id="A0AAN6F3W7"/>
<evidence type="ECO:0000313" key="1">
    <source>
        <dbReference type="EMBL" id="KAK0303333.1"/>
    </source>
</evidence>
<sequence length="299" mass="33857">MTVLRHSEAEDGLLHAIIKVEKQEAPPHRPGGVLKDGGKDNEVWIEWREASKGLDGSDEAWETMIRMATLAQMLAAPKPRQFLTPTCIGYVDDRAAHSRLAWIFAMPEGSSCSTALRTLHSLLGRIQHQPSLSQRIALAHRLASSVLYLHTVGWLHKAVHSANVIFSMNDENLFIESPYLSGFEYSRPDSGETTNPGFDPRWDIYRWPTIQADVPRVSRSRKTYDNYSLGLLLLEIAHWQPLHILISLKRWPEPSAQDARIRAWLLEEEGSPPFKSSNPLTWLRRSVGDKYYFGPGDAL</sequence>
<evidence type="ECO:0000313" key="2">
    <source>
        <dbReference type="Proteomes" id="UP001168146"/>
    </source>
</evidence>
<dbReference type="Gene3D" id="1.10.510.10">
    <property type="entry name" value="Transferase(Phosphotransferase) domain 1"/>
    <property type="match status" value="1"/>
</dbReference>
<dbReference type="EMBL" id="JASUXU010000152">
    <property type="protein sequence ID" value="KAK0303333.1"/>
    <property type="molecule type" value="Genomic_DNA"/>
</dbReference>
<accession>A0AAN6F3W7</accession>
<dbReference type="Proteomes" id="UP001168146">
    <property type="component" value="Unassembled WGS sequence"/>
</dbReference>
<evidence type="ECO:0008006" key="3">
    <source>
        <dbReference type="Google" id="ProtNLM"/>
    </source>
</evidence>
<dbReference type="PANTHER" id="PTHR37542:SF1">
    <property type="entry name" value="PRION-INHIBITION AND PROPAGATION HELO DOMAIN-CONTAINING PROTEIN"/>
    <property type="match status" value="1"/>
</dbReference>
<protein>
    <recommendedName>
        <fullName evidence="3">Protein kinase domain-containing protein</fullName>
    </recommendedName>
</protein>
<reference evidence="1" key="1">
    <citation type="submission" date="2021-12" db="EMBL/GenBank/DDBJ databases">
        <title>Black yeast isolated from Biological Soil Crust.</title>
        <authorList>
            <person name="Kurbessoian T."/>
        </authorList>
    </citation>
    <scope>NUCLEOTIDE SEQUENCE</scope>
    <source>
        <strain evidence="1">CCFEE 5208</strain>
    </source>
</reference>
<dbReference type="SUPFAM" id="SSF56112">
    <property type="entry name" value="Protein kinase-like (PK-like)"/>
    <property type="match status" value="1"/>
</dbReference>
<organism evidence="1 2">
    <name type="scientific">Friedmanniomyces endolithicus</name>
    <dbReference type="NCBI Taxonomy" id="329885"/>
    <lineage>
        <taxon>Eukaryota</taxon>
        <taxon>Fungi</taxon>
        <taxon>Dikarya</taxon>
        <taxon>Ascomycota</taxon>
        <taxon>Pezizomycotina</taxon>
        <taxon>Dothideomycetes</taxon>
        <taxon>Dothideomycetidae</taxon>
        <taxon>Mycosphaerellales</taxon>
        <taxon>Teratosphaeriaceae</taxon>
        <taxon>Friedmanniomyces</taxon>
    </lineage>
</organism>
<gene>
    <name evidence="1" type="ORF">LTR82_017597</name>
</gene>
<dbReference type="PANTHER" id="PTHR37542">
    <property type="entry name" value="HELO DOMAIN-CONTAINING PROTEIN-RELATED"/>
    <property type="match status" value="1"/>
</dbReference>
<comment type="caution">
    <text evidence="1">The sequence shown here is derived from an EMBL/GenBank/DDBJ whole genome shotgun (WGS) entry which is preliminary data.</text>
</comment>
<name>A0AAN6F3W7_9PEZI</name>
<proteinExistence type="predicted"/>
<dbReference type="InterPro" id="IPR011009">
    <property type="entry name" value="Kinase-like_dom_sf"/>
</dbReference>